<evidence type="ECO:0000313" key="3">
    <source>
        <dbReference type="EMBL" id="SFL14390.1"/>
    </source>
</evidence>
<proteinExistence type="predicted"/>
<keyword evidence="1" id="KW-0812">Transmembrane</keyword>
<feature type="transmembrane region" description="Helical" evidence="1">
    <location>
        <begin position="29"/>
        <end position="51"/>
    </location>
</feature>
<dbReference type="AlphaFoldDB" id="A0A1I4FAR7"/>
<dbReference type="InterPro" id="IPR015837">
    <property type="entry name" value="UCP026622_CAAX_protease"/>
</dbReference>
<dbReference type="EMBL" id="FOSW01000007">
    <property type="protein sequence ID" value="SFL14390.1"/>
    <property type="molecule type" value="Genomic_DNA"/>
</dbReference>
<dbReference type="GO" id="GO:0080120">
    <property type="term" value="P:CAAX-box protein maturation"/>
    <property type="evidence" value="ECO:0007669"/>
    <property type="project" value="UniProtKB-ARBA"/>
</dbReference>
<feature type="transmembrane region" description="Helical" evidence="1">
    <location>
        <begin position="174"/>
        <end position="194"/>
    </location>
</feature>
<organism evidence="3 4">
    <name type="scientific">Geodermatophilus ruber</name>
    <dbReference type="NCBI Taxonomy" id="504800"/>
    <lineage>
        <taxon>Bacteria</taxon>
        <taxon>Bacillati</taxon>
        <taxon>Actinomycetota</taxon>
        <taxon>Actinomycetes</taxon>
        <taxon>Geodermatophilales</taxon>
        <taxon>Geodermatophilaceae</taxon>
        <taxon>Geodermatophilus</taxon>
    </lineage>
</organism>
<dbReference type="Pfam" id="PF02517">
    <property type="entry name" value="Rce1-like"/>
    <property type="match status" value="1"/>
</dbReference>
<accession>A0A1I4FAR7</accession>
<feature type="domain" description="CAAX prenyl protease 2/Lysostaphin resistance protein A-like" evidence="2">
    <location>
        <begin position="106"/>
        <end position="213"/>
    </location>
</feature>
<keyword evidence="1" id="KW-0472">Membrane</keyword>
<dbReference type="GO" id="GO:0006508">
    <property type="term" value="P:proteolysis"/>
    <property type="evidence" value="ECO:0007669"/>
    <property type="project" value="UniProtKB-KW"/>
</dbReference>
<feature type="transmembrane region" description="Helical" evidence="1">
    <location>
        <begin position="201"/>
        <end position="222"/>
    </location>
</feature>
<dbReference type="Proteomes" id="UP000199152">
    <property type="component" value="Unassembled WGS sequence"/>
</dbReference>
<keyword evidence="4" id="KW-1185">Reference proteome</keyword>
<evidence type="ECO:0000259" key="2">
    <source>
        <dbReference type="Pfam" id="PF02517"/>
    </source>
</evidence>
<keyword evidence="3" id="KW-0645">Protease</keyword>
<reference evidence="3 4" key="1">
    <citation type="submission" date="2016-10" db="EMBL/GenBank/DDBJ databases">
        <authorList>
            <person name="de Groot N.N."/>
        </authorList>
    </citation>
    <scope>NUCLEOTIDE SEQUENCE [LARGE SCALE GENOMIC DNA]</scope>
    <source>
        <strain evidence="3 4">DSM 45317</strain>
    </source>
</reference>
<dbReference type="STRING" id="504800.SAMN04488085_10740"/>
<dbReference type="InterPro" id="IPR003675">
    <property type="entry name" value="Rce1/LyrA-like_dom"/>
</dbReference>
<keyword evidence="1" id="KW-1133">Transmembrane helix</keyword>
<keyword evidence="3" id="KW-0378">Hydrolase</keyword>
<dbReference type="PIRSF" id="PIRSF026622">
    <property type="entry name" value="Proteas_026622"/>
    <property type="match status" value="1"/>
</dbReference>
<dbReference type="InParanoid" id="A0A1I4FAR7"/>
<feature type="transmembrane region" description="Helical" evidence="1">
    <location>
        <begin position="131"/>
        <end position="154"/>
    </location>
</feature>
<sequence>MFAASLALVLAGWNNLVIPALPGTTTVYVGVNLAATALLLAAARAVGLSWAELGLDRRRWAAGARWGGAAAGVVATGYAVALAVPSLRPLLEDERLAGLPGGALAVQVLVRIPLGTVVWEEVAFRGVLLAALARVLPLPAAAGLAAAVFGVWHVRPTLGALAANDLAGDGAARVLAVLLACLGTAAAGLVFTWLRLRSGSLLAPVLLHLATNCLGALAAAAARRAG</sequence>
<feature type="transmembrane region" description="Helical" evidence="1">
    <location>
        <begin position="96"/>
        <end position="119"/>
    </location>
</feature>
<gene>
    <name evidence="3" type="ORF">SAMN04488085_10740</name>
</gene>
<evidence type="ECO:0000313" key="4">
    <source>
        <dbReference type="Proteomes" id="UP000199152"/>
    </source>
</evidence>
<feature type="transmembrane region" description="Helical" evidence="1">
    <location>
        <begin position="63"/>
        <end position="84"/>
    </location>
</feature>
<dbReference type="GO" id="GO:0004175">
    <property type="term" value="F:endopeptidase activity"/>
    <property type="evidence" value="ECO:0007669"/>
    <property type="project" value="UniProtKB-ARBA"/>
</dbReference>
<evidence type="ECO:0000256" key="1">
    <source>
        <dbReference type="SAM" id="Phobius"/>
    </source>
</evidence>
<name>A0A1I4FAR7_9ACTN</name>
<protein>
    <submittedName>
        <fullName evidence="3">CAAX protease self-immunity</fullName>
    </submittedName>
</protein>